<sequence length="472" mass="50863">MTRKCSPRMSIGLLVIVMMAMAVIAVEDAKICKVPKGEEEMEGICNGIDVAMTEETLFVDGHRLQQQIDQLSSFSDTPPPSVTRILFTGNDVAARRYVKGAMKEVGLLVREDAIGNIFGRWEGSIPRIPGVASGSHTDAIPYAGKYDGVVGVLGAIAAVRALKRIGFQPKRSIEVIMFTSEEPTRFGFGCLGSRMMANSTNIVEILKESFDAENVSFAEAAKEAGYLDVADELETVALDVGRYSAFVELHIEQGPILEKKGIPIGIVTAIAAPASLKVGFKGDGGHAGAVLMPVRNDAGLAGAELALSVEKNVLASGSTDTVGTTGVFKIHPGAVNSVPRESHLEIDIRDIDEKRRDKVVDEIKRSAHEIAGRRRVTLTNFEIVNQDPPAQSGDQVVGAAIEAAELLGLEYQTMVSRAYHDSLFMARIAPMGMIFIPCYKGYSHRPDEFASLEDMTKGVQVLSLTLKRLSSL</sequence>
<organism evidence="9 10">
    <name type="scientific">Sphagnum troendelagicum</name>
    <dbReference type="NCBI Taxonomy" id="128251"/>
    <lineage>
        <taxon>Eukaryota</taxon>
        <taxon>Viridiplantae</taxon>
        <taxon>Streptophyta</taxon>
        <taxon>Embryophyta</taxon>
        <taxon>Bryophyta</taxon>
        <taxon>Sphagnophytina</taxon>
        <taxon>Sphagnopsida</taxon>
        <taxon>Sphagnales</taxon>
        <taxon>Sphagnaceae</taxon>
        <taxon>Sphagnum</taxon>
    </lineage>
</organism>
<dbReference type="EMBL" id="OZ019904">
    <property type="protein sequence ID" value="CAK9198611.1"/>
    <property type="molecule type" value="Genomic_DNA"/>
</dbReference>
<keyword evidence="4" id="KW-0479">Metal-binding</keyword>
<keyword evidence="6" id="KW-0464">Manganese</keyword>
<dbReference type="InterPro" id="IPR002933">
    <property type="entry name" value="Peptidase_M20"/>
</dbReference>
<evidence type="ECO:0000256" key="1">
    <source>
        <dbReference type="ARBA" id="ARBA00001936"/>
    </source>
</evidence>
<evidence type="ECO:0000256" key="7">
    <source>
        <dbReference type="SAM" id="SignalP"/>
    </source>
</evidence>
<dbReference type="SUPFAM" id="SSF55031">
    <property type="entry name" value="Bacterial exopeptidase dimerisation domain"/>
    <property type="match status" value="1"/>
</dbReference>
<feature type="signal peptide" evidence="7">
    <location>
        <begin position="1"/>
        <end position="25"/>
    </location>
</feature>
<dbReference type="CDD" id="cd03884">
    <property type="entry name" value="M20_bAS"/>
    <property type="match status" value="1"/>
</dbReference>
<keyword evidence="3" id="KW-0659">Purine metabolism</keyword>
<dbReference type="Proteomes" id="UP001497512">
    <property type="component" value="Chromosome 12"/>
</dbReference>
<name>A0ABP0TK24_9BRYO</name>
<accession>A0ABP0TK24</accession>
<comment type="subunit">
    <text evidence="2">Homodimer.</text>
</comment>
<dbReference type="NCBIfam" id="TIGR01879">
    <property type="entry name" value="hydantase"/>
    <property type="match status" value="1"/>
</dbReference>
<evidence type="ECO:0000256" key="5">
    <source>
        <dbReference type="ARBA" id="ARBA00022801"/>
    </source>
</evidence>
<evidence type="ECO:0000256" key="6">
    <source>
        <dbReference type="ARBA" id="ARBA00023211"/>
    </source>
</evidence>
<dbReference type="PANTHER" id="PTHR32494">
    <property type="entry name" value="ALLANTOATE DEIMINASE-RELATED"/>
    <property type="match status" value="1"/>
</dbReference>
<protein>
    <recommendedName>
        <fullName evidence="8">Peptidase M20 dimerisation domain-containing protein</fullName>
    </recommendedName>
</protein>
<dbReference type="InterPro" id="IPR036264">
    <property type="entry name" value="Bact_exopeptidase_dim_dom"/>
</dbReference>
<dbReference type="InterPro" id="IPR011650">
    <property type="entry name" value="Peptidase_M20_dimer"/>
</dbReference>
<dbReference type="SUPFAM" id="SSF53187">
    <property type="entry name" value="Zn-dependent exopeptidases"/>
    <property type="match status" value="1"/>
</dbReference>
<dbReference type="Pfam" id="PF07687">
    <property type="entry name" value="M20_dimer"/>
    <property type="match status" value="1"/>
</dbReference>
<evidence type="ECO:0000256" key="4">
    <source>
        <dbReference type="ARBA" id="ARBA00022723"/>
    </source>
</evidence>
<dbReference type="Gene3D" id="3.40.630.10">
    <property type="entry name" value="Zn peptidases"/>
    <property type="match status" value="1"/>
</dbReference>
<proteinExistence type="predicted"/>
<feature type="domain" description="Peptidase M20 dimerisation" evidence="8">
    <location>
        <begin position="274"/>
        <end position="367"/>
    </location>
</feature>
<keyword evidence="10" id="KW-1185">Reference proteome</keyword>
<evidence type="ECO:0000313" key="10">
    <source>
        <dbReference type="Proteomes" id="UP001497512"/>
    </source>
</evidence>
<feature type="chain" id="PRO_5046297200" description="Peptidase M20 dimerisation domain-containing protein" evidence="7">
    <location>
        <begin position="26"/>
        <end position="472"/>
    </location>
</feature>
<keyword evidence="5" id="KW-0378">Hydrolase</keyword>
<gene>
    <name evidence="9" type="ORF">CSSPTR1EN2_LOCUS4523</name>
</gene>
<dbReference type="Gene3D" id="3.30.70.360">
    <property type="match status" value="1"/>
</dbReference>
<keyword evidence="7" id="KW-0732">Signal</keyword>
<evidence type="ECO:0000259" key="8">
    <source>
        <dbReference type="Pfam" id="PF07687"/>
    </source>
</evidence>
<dbReference type="Pfam" id="PF01546">
    <property type="entry name" value="Peptidase_M20"/>
    <property type="match status" value="1"/>
</dbReference>
<reference evidence="9" key="1">
    <citation type="submission" date="2024-02" db="EMBL/GenBank/DDBJ databases">
        <authorList>
            <consortium name="ELIXIR-Norway"/>
            <consortium name="Elixir Norway"/>
        </authorList>
    </citation>
    <scope>NUCLEOTIDE SEQUENCE</scope>
</reference>
<dbReference type="PANTHER" id="PTHR32494:SF19">
    <property type="entry name" value="ALLANTOATE DEIMINASE-RELATED"/>
    <property type="match status" value="1"/>
</dbReference>
<evidence type="ECO:0000256" key="2">
    <source>
        <dbReference type="ARBA" id="ARBA00011738"/>
    </source>
</evidence>
<comment type="cofactor">
    <cofactor evidence="1">
        <name>Mn(2+)</name>
        <dbReference type="ChEBI" id="CHEBI:29035"/>
    </cofactor>
</comment>
<evidence type="ECO:0000256" key="3">
    <source>
        <dbReference type="ARBA" id="ARBA00022631"/>
    </source>
</evidence>
<evidence type="ECO:0000313" key="9">
    <source>
        <dbReference type="EMBL" id="CAK9198611.1"/>
    </source>
</evidence>
<dbReference type="InterPro" id="IPR010158">
    <property type="entry name" value="Amidase_Cbmase"/>
</dbReference>